<proteinExistence type="predicted"/>
<dbReference type="RefSeq" id="WP_097588097.1">
    <property type="nucleotide sequence ID" value="NZ_NWTC01000055.1"/>
</dbReference>
<gene>
    <name evidence="2" type="ORF">CO661_32640</name>
</gene>
<reference evidence="2 3" key="1">
    <citation type="submission" date="2017-09" db="EMBL/GenBank/DDBJ databases">
        <title>Comparative genomics of rhizobia isolated from Phaseolus vulgaris in China.</title>
        <authorList>
            <person name="Tong W."/>
        </authorList>
    </citation>
    <scope>NUCLEOTIDE SEQUENCE [LARGE SCALE GENOMIC DNA]</scope>
    <source>
        <strain evidence="2 3">PCH1</strain>
    </source>
</reference>
<evidence type="ECO:0000313" key="2">
    <source>
        <dbReference type="EMBL" id="PDT43865.1"/>
    </source>
</evidence>
<accession>A0A2A6LNE1</accession>
<protein>
    <recommendedName>
        <fullName evidence="1">Metal binding domain-containing protein</fullName>
    </recommendedName>
</protein>
<dbReference type="InterPro" id="IPR025873">
    <property type="entry name" value="Metal-bd_dom_prd"/>
</dbReference>
<dbReference type="EMBL" id="NWTC01000055">
    <property type="protein sequence ID" value="PDT43865.1"/>
    <property type="molecule type" value="Genomic_DNA"/>
</dbReference>
<feature type="domain" description="Metal binding" evidence="1">
    <location>
        <begin position="94"/>
        <end position="138"/>
    </location>
</feature>
<name>A0A2A6LNE1_RHIFR</name>
<evidence type="ECO:0000313" key="3">
    <source>
        <dbReference type="Proteomes" id="UP000220353"/>
    </source>
</evidence>
<sequence>MLEQLSRAKFEGDVRRLSARTVAHRAWTVVSAEYPILDVIFGHATAEPLRIRMICDQWNDLPPSIELLSTSGVHLRSAPPNVGSIFNGSAHPSTGRPFVCMRGSREFHTHSSHLGERWDGYRGKSGMDLLGILEQLWRGWKRAVG</sequence>
<organism evidence="2 3">
    <name type="scientific">Rhizobium fredii</name>
    <name type="common">Sinorhizobium fredii</name>
    <dbReference type="NCBI Taxonomy" id="380"/>
    <lineage>
        <taxon>Bacteria</taxon>
        <taxon>Pseudomonadati</taxon>
        <taxon>Pseudomonadota</taxon>
        <taxon>Alphaproteobacteria</taxon>
        <taxon>Hyphomicrobiales</taxon>
        <taxon>Rhizobiaceae</taxon>
        <taxon>Sinorhizobium/Ensifer group</taxon>
        <taxon>Sinorhizobium</taxon>
    </lineage>
</organism>
<dbReference type="Proteomes" id="UP000220353">
    <property type="component" value="Unassembled WGS sequence"/>
</dbReference>
<dbReference type="Pfam" id="PF14455">
    <property type="entry name" value="Metal_CEHH"/>
    <property type="match status" value="1"/>
</dbReference>
<dbReference type="AlphaFoldDB" id="A0A2A6LNE1"/>
<evidence type="ECO:0000259" key="1">
    <source>
        <dbReference type="Pfam" id="PF14455"/>
    </source>
</evidence>
<comment type="caution">
    <text evidence="2">The sequence shown here is derived from an EMBL/GenBank/DDBJ whole genome shotgun (WGS) entry which is preliminary data.</text>
</comment>